<protein>
    <recommendedName>
        <fullName evidence="5">Surface antigen domain-containing protein</fullName>
    </recommendedName>
</protein>
<feature type="signal peptide" evidence="2">
    <location>
        <begin position="1"/>
        <end position="29"/>
    </location>
</feature>
<dbReference type="EMBL" id="QDHA01000072">
    <property type="protein sequence ID" value="RCJ05517.1"/>
    <property type="molecule type" value="Genomic_DNA"/>
</dbReference>
<evidence type="ECO:0000256" key="1">
    <source>
        <dbReference type="SAM" id="MobiDB-lite"/>
    </source>
</evidence>
<dbReference type="RefSeq" id="WP_114134482.1">
    <property type="nucleotide sequence ID" value="NZ_CP068434.1"/>
</dbReference>
<dbReference type="AlphaFoldDB" id="A0A367PE66"/>
<organism evidence="3 4">
    <name type="scientific">Cupriavidus necator</name>
    <name type="common">Alcaligenes eutrophus</name>
    <name type="synonym">Ralstonia eutropha</name>
    <dbReference type="NCBI Taxonomy" id="106590"/>
    <lineage>
        <taxon>Bacteria</taxon>
        <taxon>Pseudomonadati</taxon>
        <taxon>Pseudomonadota</taxon>
        <taxon>Betaproteobacteria</taxon>
        <taxon>Burkholderiales</taxon>
        <taxon>Burkholderiaceae</taxon>
        <taxon>Cupriavidus</taxon>
    </lineage>
</organism>
<gene>
    <name evidence="3" type="ORF">DDK22_26320</name>
</gene>
<comment type="caution">
    <text evidence="3">The sequence shown here is derived from an EMBL/GenBank/DDBJ whole genome shotgun (WGS) entry which is preliminary data.</text>
</comment>
<evidence type="ECO:0000313" key="3">
    <source>
        <dbReference type="EMBL" id="RCJ05517.1"/>
    </source>
</evidence>
<feature type="region of interest" description="Disordered" evidence="1">
    <location>
        <begin position="65"/>
        <end position="95"/>
    </location>
</feature>
<sequence length="133" mass="15043">MNRRYRILHALACSAAMLAGAMPAGPAVAYFDHYLGGTIVGTLTQDQLTALTDVFRRTLEQGADGARMPFRLPPDTRERQVEGSFTPLQSRRDHGDRCRQLRSEFRRAGETEAWTGWYCKGKDGNWKSRKLPK</sequence>
<keyword evidence="2" id="KW-0732">Signal</keyword>
<proteinExistence type="predicted"/>
<evidence type="ECO:0000313" key="4">
    <source>
        <dbReference type="Proteomes" id="UP000253501"/>
    </source>
</evidence>
<name>A0A367PE66_CUPNE</name>
<feature type="chain" id="PRO_5017074335" description="Surface antigen domain-containing protein" evidence="2">
    <location>
        <begin position="30"/>
        <end position="133"/>
    </location>
</feature>
<reference evidence="3 4" key="1">
    <citation type="submission" date="2018-04" db="EMBL/GenBank/DDBJ databases">
        <title>Cupriavidus necator CR12 genome sequencing and assembly.</title>
        <authorList>
            <person name="Ben Fekih I."/>
            <person name="Mazhar H.S."/>
            <person name="Bello S.K."/>
            <person name="Rensing C."/>
        </authorList>
    </citation>
    <scope>NUCLEOTIDE SEQUENCE [LARGE SCALE GENOMIC DNA]</scope>
    <source>
        <strain evidence="3 4">CR12</strain>
    </source>
</reference>
<evidence type="ECO:0008006" key="5">
    <source>
        <dbReference type="Google" id="ProtNLM"/>
    </source>
</evidence>
<dbReference type="Proteomes" id="UP000253501">
    <property type="component" value="Unassembled WGS sequence"/>
</dbReference>
<accession>A0A367PE66</accession>
<evidence type="ECO:0000256" key="2">
    <source>
        <dbReference type="SAM" id="SignalP"/>
    </source>
</evidence>